<dbReference type="PATRIC" id="fig|113653.22.peg.424"/>
<accession>A0A0F7DC50</accession>
<feature type="transmembrane region" description="Helical" evidence="5">
    <location>
        <begin position="236"/>
        <end position="256"/>
    </location>
</feature>
<feature type="transmembrane region" description="Helical" evidence="5">
    <location>
        <begin position="355"/>
        <end position="373"/>
    </location>
</feature>
<feature type="transmembrane region" description="Helical" evidence="5">
    <location>
        <begin position="127"/>
        <end position="147"/>
    </location>
</feature>
<dbReference type="STRING" id="113653.GAH_00422"/>
<dbReference type="InterPro" id="IPR005277">
    <property type="entry name" value="Uncharacterised_MSF4"/>
</dbReference>
<dbReference type="NCBIfam" id="TIGR00903">
    <property type="entry name" value="2A0129"/>
    <property type="match status" value="1"/>
</dbReference>
<feature type="domain" description="Major facilitator superfamily (MFS) profile" evidence="6">
    <location>
        <begin position="1"/>
        <end position="378"/>
    </location>
</feature>
<dbReference type="PANTHER" id="PTHR10924:SF6">
    <property type="entry name" value="SOLUTE CARRIER FAMILY 49 MEMBER A3"/>
    <property type="match status" value="1"/>
</dbReference>
<dbReference type="PROSITE" id="PS50850">
    <property type="entry name" value="MFS"/>
    <property type="match status" value="1"/>
</dbReference>
<sequence length="386" mass="41873">MRKPALIAGFILTVFASQAIWVTFSPVVTHVAEELGTSVEFVGYLAVTYPLFFLLLTMPSGILLDRNFKLWLIFGAALTFLAGAGRLLNLSSYYWLLICQLFGAVGQPFLLNAFVPLATRIDESRRALLVSVFSLSMYLGTIFALIAGVELYRAGGLAFLSLPAALISTAGIALMLFSISTVPEISGVEVRASLASVLRRRDLWVIGILLGLGVAAFDNLATWLQPALRSVGLEGIAGDAVAVSIIAGLIGVAFIPDRISRMQARTRYMRTIIPVIAVLFIILTFSVSSILLFAFLAIAGFLMLPAYPIIMDWIGRFHEKAVHGSAAGFVGLVSRAISVALMFLATSFIYSARAYFAFLTAVILLAMLFALMLPKDEELEKRDLEV</sequence>
<dbReference type="Pfam" id="PF07690">
    <property type="entry name" value="MFS_1"/>
    <property type="match status" value="1"/>
</dbReference>
<name>A0A0F7DC50_9EURY</name>
<comment type="subcellular location">
    <subcellularLocation>
        <location evidence="1">Membrane</location>
        <topology evidence="1">Multi-pass membrane protein</topology>
    </subcellularLocation>
</comment>
<keyword evidence="2 5" id="KW-0812">Transmembrane</keyword>
<reference evidence="7 8" key="1">
    <citation type="submission" date="2015-04" db="EMBL/GenBank/DDBJ databases">
        <title>The complete genome sequence of the hyperthermophilic, obligate iron-reducing archaeon Geoglobus ahangari strain 234T.</title>
        <authorList>
            <person name="Manzella M.P."/>
            <person name="Holmes D.E."/>
            <person name="Rocheleau J.M."/>
            <person name="Chung A."/>
            <person name="Reguera G."/>
            <person name="Kashefi K."/>
        </authorList>
    </citation>
    <scope>NUCLEOTIDE SEQUENCE [LARGE SCALE GENOMIC DNA]</scope>
    <source>
        <strain evidence="7 8">234</strain>
    </source>
</reference>
<dbReference type="EMBL" id="CP011267">
    <property type="protein sequence ID" value="AKG92226.1"/>
    <property type="molecule type" value="Genomic_DNA"/>
</dbReference>
<evidence type="ECO:0000256" key="5">
    <source>
        <dbReference type="SAM" id="Phobius"/>
    </source>
</evidence>
<protein>
    <submittedName>
        <fullName evidence="7">Major facilitator 4 family protein</fullName>
    </submittedName>
</protein>
<dbReference type="PANTHER" id="PTHR10924">
    <property type="entry name" value="MAJOR FACILITATOR SUPERFAMILY PROTEIN-RELATED"/>
    <property type="match status" value="1"/>
</dbReference>
<dbReference type="InterPro" id="IPR036259">
    <property type="entry name" value="MFS_trans_sf"/>
</dbReference>
<keyword evidence="4 5" id="KW-0472">Membrane</keyword>
<evidence type="ECO:0000256" key="2">
    <source>
        <dbReference type="ARBA" id="ARBA00022692"/>
    </source>
</evidence>
<feature type="transmembrane region" description="Helical" evidence="5">
    <location>
        <begin position="43"/>
        <end position="63"/>
    </location>
</feature>
<dbReference type="InterPro" id="IPR011701">
    <property type="entry name" value="MFS"/>
</dbReference>
<dbReference type="InterPro" id="IPR049680">
    <property type="entry name" value="FLVCR1-2_SLC49-like"/>
</dbReference>
<dbReference type="Gene3D" id="1.20.1250.20">
    <property type="entry name" value="MFS general substrate transporter like domains"/>
    <property type="match status" value="1"/>
</dbReference>
<organism evidence="7 8">
    <name type="scientific">Geoglobus ahangari</name>
    <dbReference type="NCBI Taxonomy" id="113653"/>
    <lineage>
        <taxon>Archaea</taxon>
        <taxon>Methanobacteriati</taxon>
        <taxon>Methanobacteriota</taxon>
        <taxon>Archaeoglobi</taxon>
        <taxon>Archaeoglobales</taxon>
        <taxon>Archaeoglobaceae</taxon>
        <taxon>Geoglobus</taxon>
    </lineage>
</organism>
<feature type="transmembrane region" description="Helical" evidence="5">
    <location>
        <begin position="94"/>
        <end position="115"/>
    </location>
</feature>
<keyword evidence="8" id="KW-1185">Reference proteome</keyword>
<dbReference type="AlphaFoldDB" id="A0A0F7DC50"/>
<feature type="transmembrane region" description="Helical" evidence="5">
    <location>
        <begin position="326"/>
        <end position="349"/>
    </location>
</feature>
<dbReference type="HOGENOM" id="CLU_712912_0_0_2"/>
<dbReference type="InterPro" id="IPR020846">
    <property type="entry name" value="MFS_dom"/>
</dbReference>
<evidence type="ECO:0000256" key="3">
    <source>
        <dbReference type="ARBA" id="ARBA00022989"/>
    </source>
</evidence>
<evidence type="ECO:0000259" key="6">
    <source>
        <dbReference type="PROSITE" id="PS50850"/>
    </source>
</evidence>
<feature type="transmembrane region" description="Helical" evidence="5">
    <location>
        <begin position="203"/>
        <end position="224"/>
    </location>
</feature>
<feature type="transmembrane region" description="Helical" evidence="5">
    <location>
        <begin position="268"/>
        <end position="287"/>
    </location>
</feature>
<evidence type="ECO:0000313" key="7">
    <source>
        <dbReference type="EMBL" id="AKG92226.1"/>
    </source>
</evidence>
<gene>
    <name evidence="7" type="ORF">GAH_00422</name>
</gene>
<dbReference type="KEGG" id="gah:GAH_00422"/>
<feature type="transmembrane region" description="Helical" evidence="5">
    <location>
        <begin position="70"/>
        <end position="88"/>
    </location>
</feature>
<evidence type="ECO:0000313" key="8">
    <source>
        <dbReference type="Proteomes" id="UP000034723"/>
    </source>
</evidence>
<dbReference type="SUPFAM" id="SSF103473">
    <property type="entry name" value="MFS general substrate transporter"/>
    <property type="match status" value="1"/>
</dbReference>
<dbReference type="InParanoid" id="A0A0F7DC50"/>
<feature type="transmembrane region" description="Helical" evidence="5">
    <location>
        <begin position="159"/>
        <end position="182"/>
    </location>
</feature>
<evidence type="ECO:0000256" key="4">
    <source>
        <dbReference type="ARBA" id="ARBA00023136"/>
    </source>
</evidence>
<dbReference type="GO" id="GO:0022857">
    <property type="term" value="F:transmembrane transporter activity"/>
    <property type="evidence" value="ECO:0007669"/>
    <property type="project" value="InterPro"/>
</dbReference>
<proteinExistence type="predicted"/>
<dbReference type="Proteomes" id="UP000034723">
    <property type="component" value="Chromosome"/>
</dbReference>
<keyword evidence="3 5" id="KW-1133">Transmembrane helix</keyword>
<evidence type="ECO:0000256" key="1">
    <source>
        <dbReference type="ARBA" id="ARBA00004141"/>
    </source>
</evidence>
<dbReference type="GO" id="GO:0016020">
    <property type="term" value="C:membrane"/>
    <property type="evidence" value="ECO:0007669"/>
    <property type="project" value="UniProtKB-SubCell"/>
</dbReference>